<sequence length="266" mass="30475">MVESRSHSLRRISGTNTSAMLNLRARANFTIGKRNLSYRQHYRAKCTVTAEKPILYGDVAAPPVRFVAMTASILGVELEHRTIDLFASENRTESYRRINPLQKVPALVSGADNICDSHVISLYLCRKWDHFNVLYPKDALAKAKVDEMLFFNSSTLFPIDSEIFTRFFSGTKAGESKCNEWTKALDFLENRLHYHTWLAGDRMFLCDICAASTITSVLCLIPLADHHVRLKKWLIEIEKQPFFDINKKGIERLMKFVEIAKKQIVS</sequence>
<dbReference type="SUPFAM" id="SSF52833">
    <property type="entry name" value="Thioredoxin-like"/>
    <property type="match status" value="1"/>
</dbReference>
<dbReference type="PANTHER" id="PTHR43969:SF5">
    <property type="entry name" value="GLUTATHIONE S-TRANSFERASE E14"/>
    <property type="match status" value="1"/>
</dbReference>
<keyword evidence="4" id="KW-1185">Reference proteome</keyword>
<proteinExistence type="predicted"/>
<evidence type="ECO:0000259" key="1">
    <source>
        <dbReference type="PROSITE" id="PS50404"/>
    </source>
</evidence>
<dbReference type="EMBL" id="OW152826">
    <property type="protein sequence ID" value="CAH2041965.1"/>
    <property type="molecule type" value="Genomic_DNA"/>
</dbReference>
<evidence type="ECO:0000259" key="2">
    <source>
        <dbReference type="PROSITE" id="PS50405"/>
    </source>
</evidence>
<dbReference type="SFLD" id="SFLDS00019">
    <property type="entry name" value="Glutathione_Transferase_(cytos"/>
    <property type="match status" value="1"/>
</dbReference>
<dbReference type="InterPro" id="IPR010987">
    <property type="entry name" value="Glutathione-S-Trfase_C-like"/>
</dbReference>
<evidence type="ECO:0000313" key="3">
    <source>
        <dbReference type="EMBL" id="CAH2041965.1"/>
    </source>
</evidence>
<name>A0ABN8HVC9_9NEOP</name>
<feature type="domain" description="GST C-terminal" evidence="2">
    <location>
        <begin position="138"/>
        <end position="263"/>
    </location>
</feature>
<protein>
    <recommendedName>
        <fullName evidence="5">Glutathione S-transferase</fullName>
    </recommendedName>
</protein>
<dbReference type="Pfam" id="PF00043">
    <property type="entry name" value="GST_C"/>
    <property type="match status" value="1"/>
</dbReference>
<reference evidence="3" key="1">
    <citation type="submission" date="2022-03" db="EMBL/GenBank/DDBJ databases">
        <authorList>
            <person name="Martin H S."/>
        </authorList>
    </citation>
    <scope>NUCLEOTIDE SEQUENCE</scope>
</reference>
<feature type="domain" description="GST N-terminal" evidence="1">
    <location>
        <begin position="51"/>
        <end position="132"/>
    </location>
</feature>
<dbReference type="InterPro" id="IPR036249">
    <property type="entry name" value="Thioredoxin-like_sf"/>
</dbReference>
<dbReference type="PROSITE" id="PS50405">
    <property type="entry name" value="GST_CTER"/>
    <property type="match status" value="1"/>
</dbReference>
<dbReference type="SUPFAM" id="SSF47616">
    <property type="entry name" value="GST C-terminal domain-like"/>
    <property type="match status" value="1"/>
</dbReference>
<dbReference type="InterPro" id="IPR004046">
    <property type="entry name" value="GST_C"/>
</dbReference>
<dbReference type="PROSITE" id="PS50404">
    <property type="entry name" value="GST_NTER"/>
    <property type="match status" value="1"/>
</dbReference>
<dbReference type="SFLD" id="SFLDG00358">
    <property type="entry name" value="Main_(cytGST)"/>
    <property type="match status" value="1"/>
</dbReference>
<gene>
    <name evidence="3" type="ORF">IPOD504_LOCUS3495</name>
</gene>
<dbReference type="InterPro" id="IPR036282">
    <property type="entry name" value="Glutathione-S-Trfase_C_sf"/>
</dbReference>
<evidence type="ECO:0008006" key="5">
    <source>
        <dbReference type="Google" id="ProtNLM"/>
    </source>
</evidence>
<dbReference type="InterPro" id="IPR040079">
    <property type="entry name" value="Glutathione_S-Trfase"/>
</dbReference>
<dbReference type="Gene3D" id="3.40.30.10">
    <property type="entry name" value="Glutaredoxin"/>
    <property type="match status" value="1"/>
</dbReference>
<dbReference type="Gene3D" id="1.20.1050.10">
    <property type="match status" value="1"/>
</dbReference>
<dbReference type="Pfam" id="PF13417">
    <property type="entry name" value="GST_N_3"/>
    <property type="match status" value="1"/>
</dbReference>
<dbReference type="PANTHER" id="PTHR43969">
    <property type="entry name" value="GLUTATHIONE S TRANSFERASE D10, ISOFORM A-RELATED"/>
    <property type="match status" value="1"/>
</dbReference>
<feature type="non-terminal residue" evidence="3">
    <location>
        <position position="266"/>
    </location>
</feature>
<evidence type="ECO:0000313" key="4">
    <source>
        <dbReference type="Proteomes" id="UP000837857"/>
    </source>
</evidence>
<organism evidence="3 4">
    <name type="scientific">Iphiclides podalirius</name>
    <name type="common">scarce swallowtail</name>
    <dbReference type="NCBI Taxonomy" id="110791"/>
    <lineage>
        <taxon>Eukaryota</taxon>
        <taxon>Metazoa</taxon>
        <taxon>Ecdysozoa</taxon>
        <taxon>Arthropoda</taxon>
        <taxon>Hexapoda</taxon>
        <taxon>Insecta</taxon>
        <taxon>Pterygota</taxon>
        <taxon>Neoptera</taxon>
        <taxon>Endopterygota</taxon>
        <taxon>Lepidoptera</taxon>
        <taxon>Glossata</taxon>
        <taxon>Ditrysia</taxon>
        <taxon>Papilionoidea</taxon>
        <taxon>Papilionidae</taxon>
        <taxon>Papilioninae</taxon>
        <taxon>Iphiclides</taxon>
    </lineage>
</organism>
<dbReference type="InterPro" id="IPR004045">
    <property type="entry name" value="Glutathione_S-Trfase_N"/>
</dbReference>
<dbReference type="Proteomes" id="UP000837857">
    <property type="component" value="Chromosome 14"/>
</dbReference>
<accession>A0ABN8HVC9</accession>